<dbReference type="InterPro" id="IPR036097">
    <property type="entry name" value="HisK_dim/P_sf"/>
</dbReference>
<dbReference type="SUPFAM" id="SSF47384">
    <property type="entry name" value="Homodimeric domain of signal transducing histidine kinase"/>
    <property type="match status" value="1"/>
</dbReference>
<keyword evidence="8 12" id="KW-1133">Transmembrane helix</keyword>
<dbReference type="EMBL" id="CP126970">
    <property type="protein sequence ID" value="WIM70412.1"/>
    <property type="molecule type" value="Genomic_DNA"/>
</dbReference>
<evidence type="ECO:0000256" key="9">
    <source>
        <dbReference type="ARBA" id="ARBA00023012"/>
    </source>
</evidence>
<dbReference type="Pfam" id="PF00512">
    <property type="entry name" value="HisKA"/>
    <property type="match status" value="1"/>
</dbReference>
<dbReference type="SMART" id="SM00388">
    <property type="entry name" value="HisKA"/>
    <property type="match status" value="1"/>
</dbReference>
<evidence type="ECO:0000256" key="6">
    <source>
        <dbReference type="ARBA" id="ARBA00022692"/>
    </source>
</evidence>
<dbReference type="CDD" id="cd00075">
    <property type="entry name" value="HATPase"/>
    <property type="match status" value="1"/>
</dbReference>
<evidence type="ECO:0000256" key="1">
    <source>
        <dbReference type="ARBA" id="ARBA00000085"/>
    </source>
</evidence>
<protein>
    <recommendedName>
        <fullName evidence="3">histidine kinase</fullName>
        <ecNumber evidence="3">2.7.13.3</ecNumber>
    </recommendedName>
</protein>
<dbReference type="Proteomes" id="UP001238805">
    <property type="component" value="Chromosome"/>
</dbReference>
<dbReference type="PRINTS" id="PR00344">
    <property type="entry name" value="BCTRLSENSOR"/>
</dbReference>
<feature type="domain" description="Histidine kinase" evidence="13">
    <location>
        <begin position="262"/>
        <end position="474"/>
    </location>
</feature>
<dbReference type="Pfam" id="PF02518">
    <property type="entry name" value="HATPase_c"/>
    <property type="match status" value="1"/>
</dbReference>
<organism evidence="15 16">
    <name type="scientific">Corynebacterium suedekumii</name>
    <dbReference type="NCBI Taxonomy" id="3049801"/>
    <lineage>
        <taxon>Bacteria</taxon>
        <taxon>Bacillati</taxon>
        <taxon>Actinomycetota</taxon>
        <taxon>Actinomycetes</taxon>
        <taxon>Mycobacteriales</taxon>
        <taxon>Corynebacteriaceae</taxon>
        <taxon>Corynebacterium</taxon>
    </lineage>
</organism>
<dbReference type="Gene3D" id="3.30.565.10">
    <property type="entry name" value="Histidine kinase-like ATPase, C-terminal domain"/>
    <property type="match status" value="1"/>
</dbReference>
<comment type="subcellular location">
    <subcellularLocation>
        <location evidence="2">Cell membrane</location>
    </subcellularLocation>
</comment>
<evidence type="ECO:0000256" key="12">
    <source>
        <dbReference type="SAM" id="Phobius"/>
    </source>
</evidence>
<dbReference type="PANTHER" id="PTHR45436">
    <property type="entry name" value="SENSOR HISTIDINE KINASE YKOH"/>
    <property type="match status" value="1"/>
</dbReference>
<keyword evidence="5" id="KW-0808">Transferase</keyword>
<dbReference type="InterPro" id="IPR005467">
    <property type="entry name" value="His_kinase_dom"/>
</dbReference>
<dbReference type="Gene3D" id="1.10.287.130">
    <property type="match status" value="1"/>
</dbReference>
<evidence type="ECO:0000256" key="11">
    <source>
        <dbReference type="SAM" id="MobiDB-lite"/>
    </source>
</evidence>
<dbReference type="CDD" id="cd06225">
    <property type="entry name" value="HAMP"/>
    <property type="match status" value="1"/>
</dbReference>
<feature type="region of interest" description="Disordered" evidence="11">
    <location>
        <begin position="476"/>
        <end position="504"/>
    </location>
</feature>
<dbReference type="Pfam" id="PF00672">
    <property type="entry name" value="HAMP"/>
    <property type="match status" value="1"/>
</dbReference>
<dbReference type="SUPFAM" id="SSF158472">
    <property type="entry name" value="HAMP domain-like"/>
    <property type="match status" value="1"/>
</dbReference>
<dbReference type="InterPro" id="IPR003594">
    <property type="entry name" value="HATPase_dom"/>
</dbReference>
<feature type="domain" description="HAMP" evidence="14">
    <location>
        <begin position="202"/>
        <end position="254"/>
    </location>
</feature>
<dbReference type="SMART" id="SM00387">
    <property type="entry name" value="HATPase_c"/>
    <property type="match status" value="1"/>
</dbReference>
<keyword evidence="7 15" id="KW-0418">Kinase</keyword>
<accession>A0ABY8VN48</accession>
<dbReference type="InterPro" id="IPR003661">
    <property type="entry name" value="HisK_dim/P_dom"/>
</dbReference>
<dbReference type="PANTHER" id="PTHR45436:SF5">
    <property type="entry name" value="SENSOR HISTIDINE KINASE TRCS"/>
    <property type="match status" value="1"/>
</dbReference>
<feature type="compositionally biased region" description="Low complexity" evidence="11">
    <location>
        <begin position="476"/>
        <end position="498"/>
    </location>
</feature>
<keyword evidence="4" id="KW-0597">Phosphoprotein</keyword>
<evidence type="ECO:0000256" key="2">
    <source>
        <dbReference type="ARBA" id="ARBA00004236"/>
    </source>
</evidence>
<dbReference type="CDD" id="cd00082">
    <property type="entry name" value="HisKA"/>
    <property type="match status" value="1"/>
</dbReference>
<keyword evidence="10 12" id="KW-0472">Membrane</keyword>
<dbReference type="PROSITE" id="PS50885">
    <property type="entry name" value="HAMP"/>
    <property type="match status" value="1"/>
</dbReference>
<evidence type="ECO:0000256" key="3">
    <source>
        <dbReference type="ARBA" id="ARBA00012438"/>
    </source>
</evidence>
<evidence type="ECO:0000259" key="13">
    <source>
        <dbReference type="PROSITE" id="PS50109"/>
    </source>
</evidence>
<keyword evidence="9" id="KW-0902">Two-component regulatory system</keyword>
<keyword evidence="16" id="KW-1185">Reference proteome</keyword>
<comment type="catalytic activity">
    <reaction evidence="1">
        <text>ATP + protein L-histidine = ADP + protein N-phospho-L-histidine.</text>
        <dbReference type="EC" id="2.7.13.3"/>
    </reaction>
</comment>
<evidence type="ECO:0000256" key="10">
    <source>
        <dbReference type="ARBA" id="ARBA00023136"/>
    </source>
</evidence>
<name>A0ABY8VN48_9CORY</name>
<sequence>MTDRRTSLRWRIVLWITAVVLVALTSVVVITRSVLLSQVTDGANAAVEQEIEEFRRFAADGTDPETAEPFTSANRLMEVYLARQIPDPTESIIGFSDGQLIQMDLSALSGSHPDPMSPDDPLVREILTSPGVSGVFDDPERGPVHWGRIDFAAAPDQPPAHLAVAFFTADGRAAVNAEMRMISLLALGGLGTSVFIAWLIAGQILAPVRNVREVAASISNSDLTRRVPVHGNDEIAQLAATFNAMLDRLEAAYEDQRQFVDDAGHELRTPITVVRGQLELLESSTPEERARSIELATAELDRMARMVNDLLTLAVADAGGFLHPTEVDVAELTIDIDDKAQTISDRLRLVDVAEGTVVLDEQRVTEAILELYGNALRYSEGTIDLASEFAGTGPDRVLRIWVRDHGPGVPEEKRAALFSRFSRGDNAVGTHRPGGAGLGLSIVQAIGEAHGGRAFVESTVGLGSIFGLIIPAPETAEASEPSANADNADNTANPDSADGTAPDM</sequence>
<dbReference type="Gene3D" id="6.10.340.10">
    <property type="match status" value="1"/>
</dbReference>
<evidence type="ECO:0000256" key="8">
    <source>
        <dbReference type="ARBA" id="ARBA00022989"/>
    </source>
</evidence>
<reference evidence="15 16" key="1">
    <citation type="submission" date="2023-05" db="EMBL/GenBank/DDBJ databases">
        <title>Corynebacterium suedekumii sp. nov. and Corynebacterium breve sp. nov. isolated from raw cow's milk.</title>
        <authorList>
            <person name="Baer M.K."/>
            <person name="Mehl L."/>
            <person name="Hellmuth R."/>
            <person name="Marke G."/>
            <person name="Lipski A."/>
        </authorList>
    </citation>
    <scope>NUCLEOTIDE SEQUENCE [LARGE SCALE GENOMIC DNA]</scope>
    <source>
        <strain evidence="15 16">LM112</strain>
    </source>
</reference>
<feature type="transmembrane region" description="Helical" evidence="12">
    <location>
        <begin position="12"/>
        <end position="30"/>
    </location>
</feature>
<evidence type="ECO:0000256" key="4">
    <source>
        <dbReference type="ARBA" id="ARBA00022553"/>
    </source>
</evidence>
<dbReference type="InterPro" id="IPR003660">
    <property type="entry name" value="HAMP_dom"/>
</dbReference>
<evidence type="ECO:0000259" key="14">
    <source>
        <dbReference type="PROSITE" id="PS50885"/>
    </source>
</evidence>
<dbReference type="EC" id="2.7.13.3" evidence="3"/>
<evidence type="ECO:0000313" key="16">
    <source>
        <dbReference type="Proteomes" id="UP001238805"/>
    </source>
</evidence>
<proteinExistence type="predicted"/>
<evidence type="ECO:0000256" key="7">
    <source>
        <dbReference type="ARBA" id="ARBA00022777"/>
    </source>
</evidence>
<evidence type="ECO:0000256" key="5">
    <source>
        <dbReference type="ARBA" id="ARBA00022679"/>
    </source>
</evidence>
<dbReference type="PROSITE" id="PS50109">
    <property type="entry name" value="HIS_KIN"/>
    <property type="match status" value="1"/>
</dbReference>
<dbReference type="SUPFAM" id="SSF55874">
    <property type="entry name" value="ATPase domain of HSP90 chaperone/DNA topoisomerase II/histidine kinase"/>
    <property type="match status" value="1"/>
</dbReference>
<dbReference type="InterPro" id="IPR050428">
    <property type="entry name" value="TCS_sensor_his_kinase"/>
</dbReference>
<dbReference type="SMART" id="SM00304">
    <property type="entry name" value="HAMP"/>
    <property type="match status" value="1"/>
</dbReference>
<evidence type="ECO:0000313" key="15">
    <source>
        <dbReference type="EMBL" id="WIM70412.1"/>
    </source>
</evidence>
<dbReference type="RefSeq" id="WP_284875002.1">
    <property type="nucleotide sequence ID" value="NZ_CP126970.1"/>
</dbReference>
<dbReference type="GO" id="GO:0016301">
    <property type="term" value="F:kinase activity"/>
    <property type="evidence" value="ECO:0007669"/>
    <property type="project" value="UniProtKB-KW"/>
</dbReference>
<keyword evidence="6 12" id="KW-0812">Transmembrane</keyword>
<dbReference type="InterPro" id="IPR036890">
    <property type="entry name" value="HATPase_C_sf"/>
</dbReference>
<dbReference type="InterPro" id="IPR004358">
    <property type="entry name" value="Sig_transdc_His_kin-like_C"/>
</dbReference>
<gene>
    <name evidence="15" type="ORF">QP029_00605</name>
</gene>